<keyword evidence="3" id="KW-1185">Reference proteome</keyword>
<dbReference type="EMBL" id="BAAANS010000050">
    <property type="protein sequence ID" value="GAA2115033.1"/>
    <property type="molecule type" value="Genomic_DNA"/>
</dbReference>
<evidence type="ECO:0000313" key="3">
    <source>
        <dbReference type="Proteomes" id="UP001500897"/>
    </source>
</evidence>
<evidence type="ECO:0000313" key="2">
    <source>
        <dbReference type="EMBL" id="GAA2115033.1"/>
    </source>
</evidence>
<sequence length="109" mass="11937">MDVRGVRSCPRPGCQRGGQCRRSRRTGGASLWSAGKTGIRARTARRSRNLAGYRTGPAPSGTGNRHTFGGLTDAAFRLVPLLEAGQDAGWPWERDQRGSKKHPEVRPQR</sequence>
<feature type="compositionally biased region" description="Basic and acidic residues" evidence="1">
    <location>
        <begin position="92"/>
        <end position="109"/>
    </location>
</feature>
<name>A0ABN2XP98_9ACTN</name>
<evidence type="ECO:0000256" key="1">
    <source>
        <dbReference type="SAM" id="MobiDB-lite"/>
    </source>
</evidence>
<feature type="compositionally biased region" description="Low complexity" evidence="1">
    <location>
        <begin position="9"/>
        <end position="18"/>
    </location>
</feature>
<accession>A0ABN2XP98</accession>
<feature type="region of interest" description="Disordered" evidence="1">
    <location>
        <begin position="87"/>
        <end position="109"/>
    </location>
</feature>
<feature type="region of interest" description="Disordered" evidence="1">
    <location>
        <begin position="1"/>
        <end position="69"/>
    </location>
</feature>
<protein>
    <submittedName>
        <fullName evidence="2">Uncharacterized protein</fullName>
    </submittedName>
</protein>
<proteinExistence type="predicted"/>
<organism evidence="2 3">
    <name type="scientific">Kitasatospora saccharophila</name>
    <dbReference type="NCBI Taxonomy" id="407973"/>
    <lineage>
        <taxon>Bacteria</taxon>
        <taxon>Bacillati</taxon>
        <taxon>Actinomycetota</taxon>
        <taxon>Actinomycetes</taxon>
        <taxon>Kitasatosporales</taxon>
        <taxon>Streptomycetaceae</taxon>
        <taxon>Kitasatospora</taxon>
    </lineage>
</organism>
<gene>
    <name evidence="2" type="ORF">GCM10009759_59790</name>
</gene>
<comment type="caution">
    <text evidence="2">The sequence shown here is derived from an EMBL/GenBank/DDBJ whole genome shotgun (WGS) entry which is preliminary data.</text>
</comment>
<dbReference type="Proteomes" id="UP001500897">
    <property type="component" value="Unassembled WGS sequence"/>
</dbReference>
<reference evidence="2 3" key="1">
    <citation type="journal article" date="2019" name="Int. J. Syst. Evol. Microbiol.">
        <title>The Global Catalogue of Microorganisms (GCM) 10K type strain sequencing project: providing services to taxonomists for standard genome sequencing and annotation.</title>
        <authorList>
            <consortium name="The Broad Institute Genomics Platform"/>
            <consortium name="The Broad Institute Genome Sequencing Center for Infectious Disease"/>
            <person name="Wu L."/>
            <person name="Ma J."/>
        </authorList>
    </citation>
    <scope>NUCLEOTIDE SEQUENCE [LARGE SCALE GENOMIC DNA]</scope>
    <source>
        <strain evidence="2 3">JCM 14559</strain>
    </source>
</reference>